<feature type="transmembrane region" description="Helical" evidence="1">
    <location>
        <begin position="27"/>
        <end position="46"/>
    </location>
</feature>
<keyword evidence="1" id="KW-0472">Membrane</keyword>
<reference evidence="2 3" key="1">
    <citation type="submission" date="2019-09" db="EMBL/GenBank/DDBJ databases">
        <title>Identification of Malikia spinosa a prominent benzene-, toluene-, and ethylbenzene-degrading bacterium: enrichment, isolation and whole genome sequencing.</title>
        <authorList>
            <person name="Tancsics A."/>
            <person name="Revesz F."/>
            <person name="Kriszt B."/>
        </authorList>
    </citation>
    <scope>NUCLEOTIDE SEQUENCE [LARGE SCALE GENOMIC DNA]</scope>
    <source>
        <strain evidence="2 3">AB6</strain>
    </source>
</reference>
<feature type="transmembrane region" description="Helical" evidence="1">
    <location>
        <begin position="112"/>
        <end position="141"/>
    </location>
</feature>
<sequence>MIYLTLSLSLALGLTFRHFCSSPAVKILGNYYAFLIILLFCGFVTFTPDWDGYVYSMEAGNGRDFLFTHFADYFNKNNLDYSSLHLLYIFIYTWLCVFFVKKISSRNDPIIVIAYISVIYLFYTTQIRYFLAYFLACWAYYLLLVCKRRYSSLLVFSFAVLSHYGILGFLPVLFLITSYKNNIKKFSLLITIIGGLFFLIAVNPILFSLINEDFYLNTYFESEDGRSSFLGSLFVFWPYILSSLLLYLVVRSIKKENKSSNDLHSIKFDFCWKISVGTMLYIPTAFIFQIVGYRFIVPSLIFHILAWSYLIRDRKIPINNSPLRIKLYKVWLFFFGAAYLLPYLFGYDYYVSTVKLVFESNLFFK</sequence>
<feature type="transmembrane region" description="Helical" evidence="1">
    <location>
        <begin position="295"/>
        <end position="311"/>
    </location>
</feature>
<comment type="caution">
    <text evidence="2">The sequence shown here is derived from an EMBL/GenBank/DDBJ whole genome shotgun (WGS) entry which is preliminary data.</text>
</comment>
<evidence type="ECO:0000256" key="1">
    <source>
        <dbReference type="SAM" id="Phobius"/>
    </source>
</evidence>
<feature type="transmembrane region" description="Helical" evidence="1">
    <location>
        <begin position="188"/>
        <end position="210"/>
    </location>
</feature>
<keyword evidence="1" id="KW-1133">Transmembrane helix</keyword>
<organism evidence="2 3">
    <name type="scientific">Malikia spinosa</name>
    <dbReference type="NCBI Taxonomy" id="86180"/>
    <lineage>
        <taxon>Bacteria</taxon>
        <taxon>Pseudomonadati</taxon>
        <taxon>Pseudomonadota</taxon>
        <taxon>Betaproteobacteria</taxon>
        <taxon>Burkholderiales</taxon>
        <taxon>Comamonadaceae</taxon>
        <taxon>Malikia</taxon>
    </lineage>
</organism>
<feature type="transmembrane region" description="Helical" evidence="1">
    <location>
        <begin position="230"/>
        <end position="250"/>
    </location>
</feature>
<accession>A0A7C9NCX3</accession>
<keyword evidence="1" id="KW-0812">Transmembrane</keyword>
<dbReference type="InterPro" id="IPR049458">
    <property type="entry name" value="EpsG-like"/>
</dbReference>
<dbReference type="EMBL" id="VYSB01000014">
    <property type="protein sequence ID" value="MYZ52999.1"/>
    <property type="molecule type" value="Genomic_DNA"/>
</dbReference>
<name>A0A7C9NCX3_9BURK</name>
<evidence type="ECO:0008006" key="4">
    <source>
        <dbReference type="Google" id="ProtNLM"/>
    </source>
</evidence>
<dbReference type="RefSeq" id="WP_161125694.1">
    <property type="nucleotide sequence ID" value="NZ_VYSB01000014.1"/>
</dbReference>
<proteinExistence type="predicted"/>
<dbReference type="Proteomes" id="UP000481947">
    <property type="component" value="Unassembled WGS sequence"/>
</dbReference>
<gene>
    <name evidence="2" type="ORF">F5985_12865</name>
</gene>
<feature type="transmembrane region" description="Helical" evidence="1">
    <location>
        <begin position="331"/>
        <end position="350"/>
    </location>
</feature>
<dbReference type="AlphaFoldDB" id="A0A7C9NCX3"/>
<evidence type="ECO:0000313" key="3">
    <source>
        <dbReference type="Proteomes" id="UP000481947"/>
    </source>
</evidence>
<protein>
    <recommendedName>
        <fullName evidence="4">EpsG family protein</fullName>
    </recommendedName>
</protein>
<feature type="transmembrane region" description="Helical" evidence="1">
    <location>
        <begin position="270"/>
        <end position="289"/>
    </location>
</feature>
<feature type="transmembrane region" description="Helical" evidence="1">
    <location>
        <begin position="153"/>
        <end position="176"/>
    </location>
</feature>
<evidence type="ECO:0000313" key="2">
    <source>
        <dbReference type="EMBL" id="MYZ52999.1"/>
    </source>
</evidence>
<feature type="transmembrane region" description="Helical" evidence="1">
    <location>
        <begin position="83"/>
        <end position="100"/>
    </location>
</feature>
<dbReference type="Pfam" id="PF14897">
    <property type="entry name" value="EpsG"/>
    <property type="match status" value="1"/>
</dbReference>